<dbReference type="EMBL" id="VSWD01000010">
    <property type="protein sequence ID" value="KAK3089501.1"/>
    <property type="molecule type" value="Genomic_DNA"/>
</dbReference>
<keyword evidence="3" id="KW-1185">Reference proteome</keyword>
<name>A0AA89BPS7_PINIB</name>
<organism evidence="2 3">
    <name type="scientific">Pinctada imbricata</name>
    <name type="common">Atlantic pearl-oyster</name>
    <name type="synonym">Pinctada martensii</name>
    <dbReference type="NCBI Taxonomy" id="66713"/>
    <lineage>
        <taxon>Eukaryota</taxon>
        <taxon>Metazoa</taxon>
        <taxon>Spiralia</taxon>
        <taxon>Lophotrochozoa</taxon>
        <taxon>Mollusca</taxon>
        <taxon>Bivalvia</taxon>
        <taxon>Autobranchia</taxon>
        <taxon>Pteriomorphia</taxon>
        <taxon>Pterioida</taxon>
        <taxon>Pterioidea</taxon>
        <taxon>Pteriidae</taxon>
        <taxon>Pinctada</taxon>
    </lineage>
</organism>
<accession>A0AA89BPS7</accession>
<evidence type="ECO:0000313" key="3">
    <source>
        <dbReference type="Proteomes" id="UP001186944"/>
    </source>
</evidence>
<protein>
    <submittedName>
        <fullName evidence="2">Uncharacterized protein</fullName>
    </submittedName>
</protein>
<proteinExistence type="predicted"/>
<sequence length="163" mass="17540">MGPKKAPAPSKGGKISGKPKPDVTKKATPKAGGKGAEAAAAPKLPPPPEPEKVGLKQVAGVVMDDPEGKIKGSKWWAYCVDEKGVVGRFMQMRDVNVINALDKSQMDQEVIRKAILGALRYGKPFVFDQMEADMYESLCTLMDGILPGLMGLILNKTIMETEK</sequence>
<dbReference type="AlphaFoldDB" id="A0AA89BPS7"/>
<evidence type="ECO:0000256" key="1">
    <source>
        <dbReference type="SAM" id="MobiDB-lite"/>
    </source>
</evidence>
<feature type="region of interest" description="Disordered" evidence="1">
    <location>
        <begin position="1"/>
        <end position="51"/>
    </location>
</feature>
<dbReference type="Proteomes" id="UP001186944">
    <property type="component" value="Unassembled WGS sequence"/>
</dbReference>
<reference evidence="2" key="1">
    <citation type="submission" date="2019-08" db="EMBL/GenBank/DDBJ databases">
        <title>The improved chromosome-level genome for the pearl oyster Pinctada fucata martensii using PacBio sequencing and Hi-C.</title>
        <authorList>
            <person name="Zheng Z."/>
        </authorList>
    </citation>
    <scope>NUCLEOTIDE SEQUENCE</scope>
    <source>
        <strain evidence="2">ZZ-2019</strain>
        <tissue evidence="2">Adductor muscle</tissue>
    </source>
</reference>
<gene>
    <name evidence="2" type="ORF">FSP39_004114</name>
</gene>
<evidence type="ECO:0000313" key="2">
    <source>
        <dbReference type="EMBL" id="KAK3089501.1"/>
    </source>
</evidence>
<feature type="compositionally biased region" description="Low complexity" evidence="1">
    <location>
        <begin position="1"/>
        <end position="18"/>
    </location>
</feature>
<comment type="caution">
    <text evidence="2">The sequence shown here is derived from an EMBL/GenBank/DDBJ whole genome shotgun (WGS) entry which is preliminary data.</text>
</comment>